<comment type="caution">
    <text evidence="1">The sequence shown here is derived from an EMBL/GenBank/DDBJ whole genome shotgun (WGS) entry which is preliminary data.</text>
</comment>
<proteinExistence type="predicted"/>
<dbReference type="EMBL" id="LXQA010843420">
    <property type="protein sequence ID" value="MCI73652.1"/>
    <property type="molecule type" value="Genomic_DNA"/>
</dbReference>
<accession>A0A392UJM1</accession>
<sequence length="34" mass="3983">MMSQPPCQQRRASRYQNRNRVSVTAHKVALQLNL</sequence>
<dbReference type="Proteomes" id="UP000265520">
    <property type="component" value="Unassembled WGS sequence"/>
</dbReference>
<keyword evidence="2" id="KW-1185">Reference proteome</keyword>
<feature type="non-terminal residue" evidence="1">
    <location>
        <position position="34"/>
    </location>
</feature>
<evidence type="ECO:0000313" key="1">
    <source>
        <dbReference type="EMBL" id="MCI73652.1"/>
    </source>
</evidence>
<evidence type="ECO:0000313" key="2">
    <source>
        <dbReference type="Proteomes" id="UP000265520"/>
    </source>
</evidence>
<protein>
    <submittedName>
        <fullName evidence="1">Uncharacterized protein</fullName>
    </submittedName>
</protein>
<name>A0A392UJM1_9FABA</name>
<dbReference type="AlphaFoldDB" id="A0A392UJM1"/>
<reference evidence="1 2" key="1">
    <citation type="journal article" date="2018" name="Front. Plant Sci.">
        <title>Red Clover (Trifolium pratense) and Zigzag Clover (T. medium) - A Picture of Genomic Similarities and Differences.</title>
        <authorList>
            <person name="Dluhosova J."/>
            <person name="Istvanek J."/>
            <person name="Nedelnik J."/>
            <person name="Repkova J."/>
        </authorList>
    </citation>
    <scope>NUCLEOTIDE SEQUENCE [LARGE SCALE GENOMIC DNA]</scope>
    <source>
        <strain evidence="2">cv. 10/8</strain>
        <tissue evidence="1">Leaf</tissue>
    </source>
</reference>
<organism evidence="1 2">
    <name type="scientific">Trifolium medium</name>
    <dbReference type="NCBI Taxonomy" id="97028"/>
    <lineage>
        <taxon>Eukaryota</taxon>
        <taxon>Viridiplantae</taxon>
        <taxon>Streptophyta</taxon>
        <taxon>Embryophyta</taxon>
        <taxon>Tracheophyta</taxon>
        <taxon>Spermatophyta</taxon>
        <taxon>Magnoliopsida</taxon>
        <taxon>eudicotyledons</taxon>
        <taxon>Gunneridae</taxon>
        <taxon>Pentapetalae</taxon>
        <taxon>rosids</taxon>
        <taxon>fabids</taxon>
        <taxon>Fabales</taxon>
        <taxon>Fabaceae</taxon>
        <taxon>Papilionoideae</taxon>
        <taxon>50 kb inversion clade</taxon>
        <taxon>NPAAA clade</taxon>
        <taxon>Hologalegina</taxon>
        <taxon>IRL clade</taxon>
        <taxon>Trifolieae</taxon>
        <taxon>Trifolium</taxon>
    </lineage>
</organism>